<feature type="compositionally biased region" description="Polar residues" evidence="1">
    <location>
        <begin position="823"/>
        <end position="846"/>
    </location>
</feature>
<dbReference type="EMBL" id="CAJNDS010002074">
    <property type="protein sequence ID" value="CAE7306491.1"/>
    <property type="molecule type" value="Genomic_DNA"/>
</dbReference>
<keyword evidence="3" id="KW-1185">Reference proteome</keyword>
<gene>
    <name evidence="2" type="primary">GIP</name>
    <name evidence="2" type="ORF">SNAT2548_LOCUS16107</name>
</gene>
<reference evidence="2" key="1">
    <citation type="submission" date="2021-02" db="EMBL/GenBank/DDBJ databases">
        <authorList>
            <person name="Dougan E. K."/>
            <person name="Rhodes N."/>
            <person name="Thang M."/>
            <person name="Chan C."/>
        </authorList>
    </citation>
    <scope>NUCLEOTIDE SEQUENCE</scope>
</reference>
<name>A0A812NHV2_9DINO</name>
<accession>A0A812NHV2</accession>
<evidence type="ECO:0000256" key="1">
    <source>
        <dbReference type="SAM" id="MobiDB-lite"/>
    </source>
</evidence>
<sequence>MAATGVFVLGMSLKSRLKGEIVKTPLLEHGRVEIPSGRTGKAVPVIENLDVGNVTISQIVGEKGVGLPRLKMRAMPPDGGEILGSLKQLPRQMVETAVGTPVLLDMLKKIPGQMGEMADGKGTIIRFRSDDQVWDDRPRPQGRPSEKLSVPSFSAEDGDDVGTSARSYLRQIEAWRRMTLLPPQQQGLVLYQHLGGKAWVAAEELDVDQLSSAGGVSYLVSWITARFLDLEITRIGKAFSEFFRRLRRRPGQSIRDYNSEYDRLHARLREVGCNLPEDIANLGKALGKKLHNTHMTDAYDDSDADSLGDEEGEGVAEEVATAYVAFQNAKAKHRDQKKSRGYDVATDKDKGRDGGKEGNAREERIRAMKAKSFCSGCGRRGHWHKDSQCPNNRAAASGDVKEVEVCYNLPSEVFAVKHSKHSLLGITDTACARTVAGTRWLQDYTDALEVLGMKPALHKECEAFRFGAGKVYYSSFYVIVSFELGDKIVEVKTSIISGDIPLLLSKAVLGKLGMIYNVGTGDADFVEVGLRGYRLVTTASGHPAIPIVPAKPAEAGDPLLPVEDLRLQSREYMVYAIACAAGSTDRRSSMLNLFHDKKLDPGVKSMLIHPRFQHSTFLSWRQATKVTGDFWVERLCSVRASVGPCLLLRDRQPMEPRACGNPPAISKMTKAQLLEECNRVGLLVHHSWSVEELKSCIQEHRQAHQEVGARMTRLHQMNMEQLRLQAKELGIQFVPKTSKGSLLRMIRDNINTPAETLMPIGKWKGLQYKEIPKEYGEWCLQELNSNSDPDFVRFARWYENDKKAKEQSYVGTGSDMSAPFPRSPTSRPGTSAAATGSSDQMSSTRTDWSVVSAAISEKQRVIPVEATPNKKRAGNAETTRMEAEIDEEALEEIRRLEAQLAVLKNKAGYPGCCGDFDLQDGITEEEILLASKNNCTYLIAEAEENYEGPLVNPLLSQARTACINGDFSFSTCRELLEGDGVQLARYVNAFGKFHLPEGTTWTSVSVMCNVAAGVHCDYNNSPDSYNHAVRFGQTKGGELWIEEKIEGQEQGLRQDLLWKKDKQGNWIPGTVQSTLGNFKSFKPGLKHAVLPWEGDRWSLVYHTTRSIIKIGKEIRDRLRKTGFPLPRKGRQDQSGERQCEKKPNKRTRNVLAANASKIGVLFTTLVAAVTSYMCDFGMPEVKPDPIVMFEIGGLDGTSEAVDRGKAVLEPMSWEDYLDPDRRETAYHFVCAASPRELRLHMHDLPSSGREAVIALISRQLDDGGCVVLQGEDLHGIADKFSEYIRYRQGDGDTAWVVLERKKQAQRTVPSDFPPYSVCVVGEAAGEDERQPADFVGNGSAITFDTAASSLVQGALRRLHQNLGHPRCEDLVRHLRLAGCEPEVLKVAKSLKCQVCDNTSKPKIARPSTVPRMLDFNQCVGADLLFAHDVDDVRHTFLNLVDWGTSYQVVVEIKGTSAPDLERAFNDFWLTPFGPPSTMSVDLEGGLQKGLGRLCDWHNIKVKHVAAQGHWQAGITERQGAWWKDIWERVVHDMSISKNEAHLAASCVTSAKINSGDVAVTAHFRGFSVVIPACLRTSSTLTPERESHGTCRRRANSNDRWR</sequence>
<feature type="region of interest" description="Disordered" evidence="1">
    <location>
        <begin position="805"/>
        <end position="846"/>
    </location>
</feature>
<feature type="region of interest" description="Disordered" evidence="1">
    <location>
        <begin position="1582"/>
        <end position="1601"/>
    </location>
</feature>
<feature type="region of interest" description="Disordered" evidence="1">
    <location>
        <begin position="1121"/>
        <end position="1145"/>
    </location>
</feature>
<dbReference type="InterPro" id="IPR012337">
    <property type="entry name" value="RNaseH-like_sf"/>
</dbReference>
<comment type="caution">
    <text evidence="2">The sequence shown here is derived from an EMBL/GenBank/DDBJ whole genome shotgun (WGS) entry which is preliminary data.</text>
</comment>
<feature type="compositionally biased region" description="Basic and acidic residues" evidence="1">
    <location>
        <begin position="1129"/>
        <end position="1142"/>
    </location>
</feature>
<dbReference type="OrthoDB" id="447750at2759"/>
<feature type="compositionally biased region" description="Basic and acidic residues" evidence="1">
    <location>
        <begin position="130"/>
        <end position="139"/>
    </location>
</feature>
<evidence type="ECO:0000313" key="3">
    <source>
        <dbReference type="Proteomes" id="UP000604046"/>
    </source>
</evidence>
<proteinExistence type="predicted"/>
<feature type="region of interest" description="Disordered" evidence="1">
    <location>
        <begin position="330"/>
        <end position="362"/>
    </location>
</feature>
<dbReference type="Proteomes" id="UP000604046">
    <property type="component" value="Unassembled WGS sequence"/>
</dbReference>
<feature type="region of interest" description="Disordered" evidence="1">
    <location>
        <begin position="130"/>
        <end position="161"/>
    </location>
</feature>
<dbReference type="SUPFAM" id="SSF53098">
    <property type="entry name" value="Ribonuclease H-like"/>
    <property type="match status" value="1"/>
</dbReference>
<feature type="compositionally biased region" description="Basic and acidic residues" evidence="1">
    <location>
        <begin position="338"/>
        <end position="362"/>
    </location>
</feature>
<evidence type="ECO:0000313" key="2">
    <source>
        <dbReference type="EMBL" id="CAE7306491.1"/>
    </source>
</evidence>
<organism evidence="2 3">
    <name type="scientific">Symbiodinium natans</name>
    <dbReference type="NCBI Taxonomy" id="878477"/>
    <lineage>
        <taxon>Eukaryota</taxon>
        <taxon>Sar</taxon>
        <taxon>Alveolata</taxon>
        <taxon>Dinophyceae</taxon>
        <taxon>Suessiales</taxon>
        <taxon>Symbiodiniaceae</taxon>
        <taxon>Symbiodinium</taxon>
    </lineage>
</organism>
<protein>
    <submittedName>
        <fullName evidence="2">GIP protein</fullName>
    </submittedName>
</protein>